<dbReference type="RefSeq" id="WP_379667543.1">
    <property type="nucleotide sequence ID" value="NZ_JBHULH010000012.1"/>
</dbReference>
<protein>
    <recommendedName>
        <fullName evidence="3">Lipoprotein</fullName>
    </recommendedName>
</protein>
<evidence type="ECO:0008006" key="3">
    <source>
        <dbReference type="Google" id="ProtNLM"/>
    </source>
</evidence>
<evidence type="ECO:0000313" key="2">
    <source>
        <dbReference type="Proteomes" id="UP001597508"/>
    </source>
</evidence>
<name>A0ABW5LZQ8_9FLAO</name>
<accession>A0ABW5LZQ8</accession>
<sequence length="194" mass="22961">MKLNVKIIGCLMLFLLVGIYCSPLKKVLNRKDIKFLNKIVDSMYTVDQDIRNAIWDIDSIYKVDKKSNNGQYQLNFMKKKKLGERYNQYKKSVDSVYNEMRKIDDSNTNKLLQLTKKYGFPSQERLKAKRASAYLLFVHSPRSYFDEIKALLSSEYKANRISEYEKAYIFWHINDRIGFPPKLAKNGRVIYNKK</sequence>
<comment type="caution">
    <text evidence="1">The sequence shown here is derived from an EMBL/GenBank/DDBJ whole genome shotgun (WGS) entry which is preliminary data.</text>
</comment>
<proteinExistence type="predicted"/>
<reference evidence="2" key="1">
    <citation type="journal article" date="2019" name="Int. J. Syst. Evol. Microbiol.">
        <title>The Global Catalogue of Microorganisms (GCM) 10K type strain sequencing project: providing services to taxonomists for standard genome sequencing and annotation.</title>
        <authorList>
            <consortium name="The Broad Institute Genomics Platform"/>
            <consortium name="The Broad Institute Genome Sequencing Center for Infectious Disease"/>
            <person name="Wu L."/>
            <person name="Ma J."/>
        </authorList>
    </citation>
    <scope>NUCLEOTIDE SEQUENCE [LARGE SCALE GENOMIC DNA]</scope>
    <source>
        <strain evidence="2">KCTC 52127</strain>
    </source>
</reference>
<dbReference type="Proteomes" id="UP001597508">
    <property type="component" value="Unassembled WGS sequence"/>
</dbReference>
<keyword evidence="2" id="KW-1185">Reference proteome</keyword>
<organism evidence="1 2">
    <name type="scientific">Pseudotenacibaculum haliotis</name>
    <dbReference type="NCBI Taxonomy" id="1862138"/>
    <lineage>
        <taxon>Bacteria</taxon>
        <taxon>Pseudomonadati</taxon>
        <taxon>Bacteroidota</taxon>
        <taxon>Flavobacteriia</taxon>
        <taxon>Flavobacteriales</taxon>
        <taxon>Flavobacteriaceae</taxon>
        <taxon>Pseudotenacibaculum</taxon>
    </lineage>
</organism>
<evidence type="ECO:0000313" key="1">
    <source>
        <dbReference type="EMBL" id="MFD2568837.1"/>
    </source>
</evidence>
<dbReference type="EMBL" id="JBHULH010000012">
    <property type="protein sequence ID" value="MFD2568837.1"/>
    <property type="molecule type" value="Genomic_DNA"/>
</dbReference>
<gene>
    <name evidence="1" type="ORF">ACFSRZ_15790</name>
</gene>